<dbReference type="EMBL" id="CP158292">
    <property type="protein sequence ID" value="XBV44680.1"/>
    <property type="molecule type" value="Genomic_DNA"/>
</dbReference>
<dbReference type="Pfam" id="PF00419">
    <property type="entry name" value="Fimbrial"/>
    <property type="match status" value="1"/>
</dbReference>
<dbReference type="RefSeq" id="WP_350261298.1">
    <property type="nucleotide sequence ID" value="NZ_CP158292.1"/>
</dbReference>
<reference evidence="3" key="1">
    <citation type="submission" date="2024-06" db="EMBL/GenBank/DDBJ databases">
        <title>Multiomics insights into the TNT degradation mechanism by Pantoea sp. BJ2 isolated from an ammunition destruction site.</title>
        <authorList>
            <person name="Luo J."/>
        </authorList>
    </citation>
    <scope>NUCLEOTIDE SEQUENCE</scope>
    <source>
        <strain evidence="3">BJ2</strain>
    </source>
</reference>
<evidence type="ECO:0000259" key="2">
    <source>
        <dbReference type="Pfam" id="PF00419"/>
    </source>
</evidence>
<evidence type="ECO:0000256" key="1">
    <source>
        <dbReference type="SAM" id="SignalP"/>
    </source>
</evidence>
<sequence length="155" mass="17017">MKTAILILSLFIYCCNSHAVKINFSATLISINCVINNDKPADVDFGDAVGVNHVDGVRYQQRVPISIVCRTPPGKQLELAFLGITSNFDASALFTGVDDLGIRIMQNNQPIIINQRFTLDDVTQPIFYAVPIKRAGSALKSGRFKALATLVIKYE</sequence>
<organism evidence="3">
    <name type="scientific">Pantoea sp. BJ2</name>
    <dbReference type="NCBI Taxonomy" id="3141322"/>
    <lineage>
        <taxon>Bacteria</taxon>
        <taxon>Pseudomonadati</taxon>
        <taxon>Pseudomonadota</taxon>
        <taxon>Gammaproteobacteria</taxon>
        <taxon>Enterobacterales</taxon>
        <taxon>Erwiniaceae</taxon>
        <taxon>Pantoea</taxon>
    </lineage>
</organism>
<feature type="signal peptide" evidence="1">
    <location>
        <begin position="1"/>
        <end position="19"/>
    </location>
</feature>
<dbReference type="GO" id="GO:0007155">
    <property type="term" value="P:cell adhesion"/>
    <property type="evidence" value="ECO:0007669"/>
    <property type="project" value="InterPro"/>
</dbReference>
<protein>
    <submittedName>
        <fullName evidence="3">Fimbrial protein</fullName>
    </submittedName>
</protein>
<accession>A0AAU7TVN2</accession>
<dbReference type="SUPFAM" id="SSF49401">
    <property type="entry name" value="Bacterial adhesins"/>
    <property type="match status" value="1"/>
</dbReference>
<proteinExistence type="predicted"/>
<dbReference type="InterPro" id="IPR000259">
    <property type="entry name" value="Adhesion_dom_fimbrial"/>
</dbReference>
<keyword evidence="1" id="KW-0732">Signal</keyword>
<dbReference type="AlphaFoldDB" id="A0AAU7TVN2"/>
<name>A0AAU7TVN2_9GAMM</name>
<feature type="domain" description="Fimbrial-type adhesion" evidence="2">
    <location>
        <begin position="22"/>
        <end position="155"/>
    </location>
</feature>
<dbReference type="InterPro" id="IPR008966">
    <property type="entry name" value="Adhesion_dom_sf"/>
</dbReference>
<feature type="chain" id="PRO_5043616468" evidence="1">
    <location>
        <begin position="20"/>
        <end position="155"/>
    </location>
</feature>
<gene>
    <name evidence="3" type="ORF">AAF463_19180</name>
</gene>
<dbReference type="Gene3D" id="2.60.40.1090">
    <property type="entry name" value="Fimbrial-type adhesion domain"/>
    <property type="match status" value="1"/>
</dbReference>
<dbReference type="InterPro" id="IPR036937">
    <property type="entry name" value="Adhesion_dom_fimbrial_sf"/>
</dbReference>
<evidence type="ECO:0000313" key="3">
    <source>
        <dbReference type="EMBL" id="XBV44680.1"/>
    </source>
</evidence>
<dbReference type="GO" id="GO:0009289">
    <property type="term" value="C:pilus"/>
    <property type="evidence" value="ECO:0007669"/>
    <property type="project" value="InterPro"/>
</dbReference>